<evidence type="ECO:0000313" key="2">
    <source>
        <dbReference type="Proteomes" id="UP001570071"/>
    </source>
</evidence>
<protein>
    <submittedName>
        <fullName evidence="1">Uncharacterized protein</fullName>
    </submittedName>
</protein>
<accession>A0ABV4MS16</accession>
<keyword evidence="2" id="KW-1185">Reference proteome</keyword>
<name>A0ABV4MS16_9VIBR</name>
<dbReference type="RefSeq" id="WP_372122019.1">
    <property type="nucleotide sequence ID" value="NZ_JBFSSG010000002.1"/>
</dbReference>
<proteinExistence type="predicted"/>
<comment type="caution">
    <text evidence="1">The sequence shown here is derived from an EMBL/GenBank/DDBJ whole genome shotgun (WGS) entry which is preliminary data.</text>
</comment>
<gene>
    <name evidence="1" type="ORF">AB6D66_02560</name>
</gene>
<dbReference type="Proteomes" id="UP001570071">
    <property type="component" value="Unassembled WGS sequence"/>
</dbReference>
<organism evidence="1 2">
    <name type="scientific">Vibrio pomeroyi</name>
    <dbReference type="NCBI Taxonomy" id="198832"/>
    <lineage>
        <taxon>Bacteria</taxon>
        <taxon>Pseudomonadati</taxon>
        <taxon>Pseudomonadota</taxon>
        <taxon>Gammaproteobacteria</taxon>
        <taxon>Vibrionales</taxon>
        <taxon>Vibrionaceae</taxon>
        <taxon>Vibrio</taxon>
    </lineage>
</organism>
<sequence>MEIQIVGKGAIRVFGYLKEAYNKSRKRKIDTFMTYVDARYEIMTPSERDELVRCLDSNEGQDLLSDYVNNALNTSSKTVVMAYALLYCNDPDFNFSTQDKRSIVSALQGINDELVLLFIELSKLNPTHENEAFKRVLITSQAGEEIQHGENLYVDIAELIRRGLLFSDPKPATFNSSEWSIAFGISPIAIQCVRLLEKSAELRNII</sequence>
<reference evidence="1 2" key="1">
    <citation type="journal article" date="2024" name="ISME J.">
        <title>Tailless and filamentous prophages are predominant in marine Vibrio.</title>
        <authorList>
            <person name="Steensen K."/>
            <person name="Seneca J."/>
            <person name="Bartlau N."/>
            <person name="Yu X.A."/>
            <person name="Hussain F.A."/>
            <person name="Polz M.F."/>
        </authorList>
    </citation>
    <scope>NUCLEOTIDE SEQUENCE [LARGE SCALE GENOMIC DNA]</scope>
    <source>
        <strain evidence="1 2">10N.239.312.F12</strain>
    </source>
</reference>
<dbReference type="EMBL" id="JBFSSG010000002">
    <property type="protein sequence ID" value="MEZ8719932.1"/>
    <property type="molecule type" value="Genomic_DNA"/>
</dbReference>
<evidence type="ECO:0000313" key="1">
    <source>
        <dbReference type="EMBL" id="MEZ8719932.1"/>
    </source>
</evidence>